<evidence type="ECO:0000313" key="4">
    <source>
        <dbReference type="Proteomes" id="UP000693898"/>
    </source>
</evidence>
<dbReference type="Proteomes" id="UP000693898">
    <property type="component" value="Segment"/>
</dbReference>
<keyword evidence="4" id="KW-1185">Reference proteome</keyword>
<evidence type="ECO:0000259" key="2">
    <source>
        <dbReference type="Pfam" id="PF18352"/>
    </source>
</evidence>
<name>A0A8F3HN86_9CAUD</name>
<dbReference type="InterPro" id="IPR037026">
    <property type="entry name" value="Vgr_OB-fold_dom_sf"/>
</dbReference>
<dbReference type="EMBL" id="MZ336020">
    <property type="protein sequence ID" value="QWY14036.1"/>
    <property type="molecule type" value="Genomic_DNA"/>
</dbReference>
<feature type="compositionally biased region" description="Basic and acidic residues" evidence="1">
    <location>
        <begin position="201"/>
        <end position="224"/>
    </location>
</feature>
<sequence>MGEVRTKTIGTIIKFDPKTQFAEVKLSCNGTNSVLDQNYYNVDAAVLVDVPVEFPRCGAFVQTFPVRPGDDCIVEFFEQGITHWLYENRREYRVERGRPEAAARRKFSRSDAVCRVSMGNKQNAIQGFNSDGFEIRSWEGNQKLVFHPNGNIEMITPANIDMKAANINMEAEMVNINGLTIDQAGAAKSPVGFDGPSMKAAGKELADHKHPGVQRGNDETDVNK</sequence>
<dbReference type="InterPro" id="IPR041599">
    <property type="entry name" value="Gp138_N"/>
</dbReference>
<feature type="domain" description="Phage protein Gp138 N-terminal" evidence="2">
    <location>
        <begin position="10"/>
        <end position="90"/>
    </location>
</feature>
<reference evidence="3" key="1">
    <citation type="submission" date="2021-06" db="EMBL/GenBank/DDBJ databases">
        <authorList>
            <person name="Le T.D."/>
        </authorList>
    </citation>
    <scope>NUCLEOTIDE SEQUENCE</scope>
</reference>
<evidence type="ECO:0000256" key="1">
    <source>
        <dbReference type="SAM" id="MobiDB-lite"/>
    </source>
</evidence>
<dbReference type="Gene3D" id="2.40.50.230">
    <property type="entry name" value="Gp5 N-terminal domain"/>
    <property type="match status" value="1"/>
</dbReference>
<organism evidence="3 4">
    <name type="scientific">Aeromonas phage pAh6.2TG</name>
    <dbReference type="NCBI Taxonomy" id="2849625"/>
    <lineage>
        <taxon>Viruses</taxon>
        <taxon>Duplodnaviria</taxon>
        <taxon>Heunggongvirae</taxon>
        <taxon>Uroviricota</taxon>
        <taxon>Caudoviricetes</taxon>
        <taxon>Chaseviridae</taxon>
        <taxon>Nefertitivirinae</taxon>
        <taxon>Phayathaivirus</taxon>
        <taxon>Phayathaivirus pAh62TG</taxon>
    </lineage>
</organism>
<feature type="region of interest" description="Disordered" evidence="1">
    <location>
        <begin position="191"/>
        <end position="224"/>
    </location>
</feature>
<accession>A0A8F3HN86</accession>
<evidence type="ECO:0000313" key="3">
    <source>
        <dbReference type="EMBL" id="QWY14036.1"/>
    </source>
</evidence>
<dbReference type="RefSeq" id="YP_010845221.1">
    <property type="nucleotide sequence ID" value="NC_079187.1"/>
</dbReference>
<protein>
    <recommendedName>
        <fullName evidence="2">Phage protein Gp138 N-terminal domain-containing protein</fullName>
    </recommendedName>
</protein>
<dbReference type="InterPro" id="IPR044033">
    <property type="entry name" value="GpV-like_apex"/>
</dbReference>
<dbReference type="GeneID" id="80832373"/>
<dbReference type="Pfam" id="PF18946">
    <property type="entry name" value="Apex"/>
    <property type="match status" value="1"/>
</dbReference>
<proteinExistence type="predicted"/>
<dbReference type="KEGG" id="vg:80832373"/>
<dbReference type="Pfam" id="PF18352">
    <property type="entry name" value="Gp138_N"/>
    <property type="match status" value="1"/>
</dbReference>